<feature type="compositionally biased region" description="Polar residues" evidence="1">
    <location>
        <begin position="706"/>
        <end position="716"/>
    </location>
</feature>
<keyword evidence="3" id="KW-1185">Reference proteome</keyword>
<dbReference type="Gene3D" id="3.40.50.410">
    <property type="entry name" value="von Willebrand factor, type A domain"/>
    <property type="match status" value="1"/>
</dbReference>
<accession>A0ABR2YE22</accession>
<protein>
    <recommendedName>
        <fullName evidence="4">VWFA domain-containing protein</fullName>
    </recommendedName>
</protein>
<feature type="compositionally biased region" description="Basic and acidic residues" evidence="1">
    <location>
        <begin position="718"/>
        <end position="727"/>
    </location>
</feature>
<organism evidence="2 3">
    <name type="scientific">Coccomyxa subellipsoidea</name>
    <dbReference type="NCBI Taxonomy" id="248742"/>
    <lineage>
        <taxon>Eukaryota</taxon>
        <taxon>Viridiplantae</taxon>
        <taxon>Chlorophyta</taxon>
        <taxon>core chlorophytes</taxon>
        <taxon>Trebouxiophyceae</taxon>
        <taxon>Trebouxiophyceae incertae sedis</taxon>
        <taxon>Coccomyxaceae</taxon>
        <taxon>Coccomyxa</taxon>
    </lineage>
</organism>
<feature type="region of interest" description="Disordered" evidence="1">
    <location>
        <begin position="522"/>
        <end position="547"/>
    </location>
</feature>
<dbReference type="Proteomes" id="UP001491310">
    <property type="component" value="Unassembled WGS sequence"/>
</dbReference>
<gene>
    <name evidence="2" type="ORF">WJX75_006686</name>
</gene>
<evidence type="ECO:0008006" key="4">
    <source>
        <dbReference type="Google" id="ProtNLM"/>
    </source>
</evidence>
<feature type="compositionally biased region" description="Polar residues" evidence="1">
    <location>
        <begin position="527"/>
        <end position="541"/>
    </location>
</feature>
<feature type="region of interest" description="Disordered" evidence="1">
    <location>
        <begin position="223"/>
        <end position="282"/>
    </location>
</feature>
<comment type="caution">
    <text evidence="2">The sequence shown here is derived from an EMBL/GenBank/DDBJ whole genome shotgun (WGS) entry which is preliminary data.</text>
</comment>
<feature type="compositionally biased region" description="Polar residues" evidence="1">
    <location>
        <begin position="248"/>
        <end position="274"/>
    </location>
</feature>
<name>A0ABR2YE22_9CHLO</name>
<evidence type="ECO:0000256" key="1">
    <source>
        <dbReference type="SAM" id="MobiDB-lite"/>
    </source>
</evidence>
<sequence length="808" mass="85051">MAADCAIFCVDNSESAFLSEDFPGSRWWYQRLAANSLCAHYAIQSNGSDGAHITSNRSSSSRGRMCIVAAGDAKLHHPPSPLKGCDSALASLSSLRMSDGQQSQYSSALRLAALIAKRHASAHIIAFVAGPCALARKDVPGLASRLRGTRLDIVVLASAAEVGSSSMQALQSLATCAFGVTSAGSEAAESTKERASRVLFVQAPQESMEVWEQMEPLMEMLEGSGRSGEFAPSANAEAPSLTDPVLGSSPNPEQLPASESNQLGTSLASSRPTLNANATQTWQQQQWHRGRALLARRSGLVTPVLCRNESLDLLHHLSSDGFSRPWLPNYANLPQCAAMALQQQQQAAPCRVQVLRLDVPQWQVLMEAPAGRMLGPDRGAASQQPLDLGGISVMESLAAAHSAAPTTFAAQCLRPWDAPSPSLSACIIPVAAAVSSPFEVPVMHARKATSQAAAHTPPLGPRSASRKGQSPGAGSSPRERAARARTAGRPVLLEPDARRGKLSLMLSVDDRHRLKLLWTHEPAQPDSPASQSGLGSSTPYSSLWDRPAASAPQHPAFGAYAALPSAELAITLDPRAVTLSSAHGGRVLVVEQQLSGHKSRHRGHNEGVIGLTPDGHQVERWFFWLQQPAAAPAQPGGSDCPIGAAKSVASSGLTGARNAFRRAMQDSEDRSCGDVFVSLTASVDSSSSGRPFSFLGQADSSAMAPSGSNSMTGTVDDSQDKGGREVHSSNGPTLEQTRQQQHDTAVVVHHSEHTPSQSCEDGSSCRECEESPGRGLQQGMMSGSGPRLPAVDGGQDAAPEDSVLFELD</sequence>
<proteinExistence type="predicted"/>
<feature type="region of interest" description="Disordered" evidence="1">
    <location>
        <begin position="696"/>
        <end position="808"/>
    </location>
</feature>
<dbReference type="InterPro" id="IPR036465">
    <property type="entry name" value="vWFA_dom_sf"/>
</dbReference>
<dbReference type="EMBL" id="JALJOT010000014">
    <property type="protein sequence ID" value="KAK9903482.1"/>
    <property type="molecule type" value="Genomic_DNA"/>
</dbReference>
<evidence type="ECO:0000313" key="3">
    <source>
        <dbReference type="Proteomes" id="UP001491310"/>
    </source>
</evidence>
<reference evidence="2 3" key="1">
    <citation type="journal article" date="2024" name="Nat. Commun.">
        <title>Phylogenomics reveals the evolutionary origins of lichenization in chlorophyte algae.</title>
        <authorList>
            <person name="Puginier C."/>
            <person name="Libourel C."/>
            <person name="Otte J."/>
            <person name="Skaloud P."/>
            <person name="Haon M."/>
            <person name="Grisel S."/>
            <person name="Petersen M."/>
            <person name="Berrin J.G."/>
            <person name="Delaux P.M."/>
            <person name="Dal Grande F."/>
            <person name="Keller J."/>
        </authorList>
    </citation>
    <scope>NUCLEOTIDE SEQUENCE [LARGE SCALE GENOMIC DNA]</scope>
    <source>
        <strain evidence="2 3">SAG 216-7</strain>
    </source>
</reference>
<evidence type="ECO:0000313" key="2">
    <source>
        <dbReference type="EMBL" id="KAK9903482.1"/>
    </source>
</evidence>
<feature type="compositionally biased region" description="Polar residues" evidence="1">
    <location>
        <begin position="728"/>
        <end position="743"/>
    </location>
</feature>
<feature type="compositionally biased region" description="Basic and acidic residues" evidence="1">
    <location>
        <begin position="763"/>
        <end position="772"/>
    </location>
</feature>
<feature type="region of interest" description="Disordered" evidence="1">
    <location>
        <begin position="447"/>
        <end position="494"/>
    </location>
</feature>